<dbReference type="EMBL" id="JAPNNL010000349">
    <property type="protein sequence ID" value="MDA0638975.1"/>
    <property type="molecule type" value="Genomic_DNA"/>
</dbReference>
<sequence>MFGSLLLRAGITGTAVVTCLATPASASPTDPDPTIPITVAAYQLAPCDSRGTTALDASLATQLNSSLKAKMRGYMSAYRVSCARMVIKAVRDRGLDVRAAAIAMATVIVETSIQNISEEVDHDSLGLFQQRASWGSASQRLNPTWATNAFLDKMIRLYPNNSWKTAPIGEVCQAVQVSAYPSRYQEQAGDAQIIANTIWPHTGEEVKAEGPAMMRDDGDGSMTIYRWKSTRSEFDRASDYNSGGWTMANTGDRVAAGDVNGDGKDDVVATYQNTDGTFSFHVWKNGVSYAGT</sequence>
<feature type="signal peptide" evidence="2">
    <location>
        <begin position="1"/>
        <end position="26"/>
    </location>
</feature>
<evidence type="ECO:0000256" key="2">
    <source>
        <dbReference type="SAM" id="SignalP"/>
    </source>
</evidence>
<organism evidence="3 4">
    <name type="scientific">Nonomuraea corallina</name>
    <dbReference type="NCBI Taxonomy" id="2989783"/>
    <lineage>
        <taxon>Bacteria</taxon>
        <taxon>Bacillati</taxon>
        <taxon>Actinomycetota</taxon>
        <taxon>Actinomycetes</taxon>
        <taxon>Streptosporangiales</taxon>
        <taxon>Streptosporangiaceae</taxon>
        <taxon>Nonomuraea</taxon>
    </lineage>
</organism>
<protein>
    <submittedName>
        <fullName evidence="3">VCBS repeat-containing protein</fullName>
    </submittedName>
</protein>
<feature type="non-terminal residue" evidence="3">
    <location>
        <position position="292"/>
    </location>
</feature>
<dbReference type="Proteomes" id="UP001144036">
    <property type="component" value="Unassembled WGS sequence"/>
</dbReference>
<feature type="chain" id="PRO_5047412277" evidence="2">
    <location>
        <begin position="27"/>
        <end position="292"/>
    </location>
</feature>
<accession>A0ABT4SPU1</accession>
<gene>
    <name evidence="3" type="ORF">OUY22_36670</name>
</gene>
<evidence type="ECO:0000313" key="4">
    <source>
        <dbReference type="Proteomes" id="UP001144036"/>
    </source>
</evidence>
<dbReference type="Gene3D" id="2.40.128.340">
    <property type="match status" value="1"/>
</dbReference>
<dbReference type="SUPFAM" id="SSF69318">
    <property type="entry name" value="Integrin alpha N-terminal domain"/>
    <property type="match status" value="1"/>
</dbReference>
<dbReference type="InterPro" id="IPR013517">
    <property type="entry name" value="FG-GAP"/>
</dbReference>
<name>A0ABT4SPU1_9ACTN</name>
<proteinExistence type="predicted"/>
<keyword evidence="1 2" id="KW-0732">Signal</keyword>
<dbReference type="Pfam" id="PF01839">
    <property type="entry name" value="FG-GAP"/>
    <property type="match status" value="1"/>
</dbReference>
<evidence type="ECO:0000313" key="3">
    <source>
        <dbReference type="EMBL" id="MDA0638975.1"/>
    </source>
</evidence>
<comment type="caution">
    <text evidence="3">The sequence shown here is derived from an EMBL/GenBank/DDBJ whole genome shotgun (WGS) entry which is preliminary data.</text>
</comment>
<dbReference type="RefSeq" id="WP_270159911.1">
    <property type="nucleotide sequence ID" value="NZ_JAPNNL010000349.1"/>
</dbReference>
<dbReference type="InterPro" id="IPR028994">
    <property type="entry name" value="Integrin_alpha_N"/>
</dbReference>
<evidence type="ECO:0000256" key="1">
    <source>
        <dbReference type="ARBA" id="ARBA00022729"/>
    </source>
</evidence>
<reference evidence="3" key="1">
    <citation type="submission" date="2022-11" db="EMBL/GenBank/DDBJ databases">
        <title>Nonomuraea corallina sp. nov., a new species of the genus Nonomuraea isolated from sea side sediment in Thai sea.</title>
        <authorList>
            <person name="Ngamcharungchit C."/>
            <person name="Matsumoto A."/>
            <person name="Suriyachadkun C."/>
            <person name="Panbangred W."/>
            <person name="Inahashi Y."/>
            <person name="Intra B."/>
        </authorList>
    </citation>
    <scope>NUCLEOTIDE SEQUENCE</scope>
    <source>
        <strain evidence="3">MCN248</strain>
    </source>
</reference>
<keyword evidence="4" id="KW-1185">Reference proteome</keyword>